<keyword evidence="11" id="KW-1185">Reference proteome</keyword>
<evidence type="ECO:0000256" key="6">
    <source>
        <dbReference type="ARBA" id="ARBA00023326"/>
    </source>
</evidence>
<proteinExistence type="inferred from homology"/>
<dbReference type="PROSITE" id="PS00659">
    <property type="entry name" value="GLYCOSYL_HYDROL_F5"/>
    <property type="match status" value="1"/>
</dbReference>
<comment type="caution">
    <text evidence="10">The sequence shown here is derived from an EMBL/GenBank/DDBJ whole genome shotgun (WGS) entry which is preliminary data.</text>
</comment>
<evidence type="ECO:0000259" key="9">
    <source>
        <dbReference type="Pfam" id="PF00150"/>
    </source>
</evidence>
<feature type="signal peptide" evidence="8">
    <location>
        <begin position="1"/>
        <end position="24"/>
    </location>
</feature>
<feature type="domain" description="Glycoside hydrolase family 5" evidence="9">
    <location>
        <begin position="34"/>
        <end position="333"/>
    </location>
</feature>
<evidence type="ECO:0000256" key="3">
    <source>
        <dbReference type="ARBA" id="ARBA00023001"/>
    </source>
</evidence>
<evidence type="ECO:0000256" key="1">
    <source>
        <dbReference type="ARBA" id="ARBA00005641"/>
    </source>
</evidence>
<name>A0A844G0K1_9BACT</name>
<evidence type="ECO:0000313" key="10">
    <source>
        <dbReference type="EMBL" id="MST97180.1"/>
    </source>
</evidence>
<dbReference type="GO" id="GO:0009986">
    <property type="term" value="C:cell surface"/>
    <property type="evidence" value="ECO:0007669"/>
    <property type="project" value="TreeGrafter"/>
</dbReference>
<dbReference type="Gene3D" id="3.20.20.80">
    <property type="entry name" value="Glycosidases"/>
    <property type="match status" value="1"/>
</dbReference>
<dbReference type="InterPro" id="IPR017853">
    <property type="entry name" value="GH"/>
</dbReference>
<dbReference type="Pfam" id="PF00150">
    <property type="entry name" value="Cellulase"/>
    <property type="match status" value="1"/>
</dbReference>
<keyword evidence="5 7" id="KW-0326">Glycosidase</keyword>
<accession>A0A844G0K1</accession>
<comment type="similarity">
    <text evidence="1 7">Belongs to the glycosyl hydrolase 5 (cellulase A) family.</text>
</comment>
<dbReference type="GO" id="GO:0005576">
    <property type="term" value="C:extracellular region"/>
    <property type="evidence" value="ECO:0007669"/>
    <property type="project" value="TreeGrafter"/>
</dbReference>
<dbReference type="EMBL" id="VUNS01000008">
    <property type="protein sequence ID" value="MST97180.1"/>
    <property type="molecule type" value="Genomic_DNA"/>
</dbReference>
<keyword evidence="3" id="KW-0136">Cellulose degradation</keyword>
<keyword evidence="2 7" id="KW-0378">Hydrolase</keyword>
<dbReference type="PANTHER" id="PTHR31297">
    <property type="entry name" value="GLUCAN ENDO-1,6-BETA-GLUCOSIDASE B"/>
    <property type="match status" value="1"/>
</dbReference>
<evidence type="ECO:0000313" key="11">
    <source>
        <dbReference type="Proteomes" id="UP000435649"/>
    </source>
</evidence>
<dbReference type="Proteomes" id="UP000435649">
    <property type="component" value="Unassembled WGS sequence"/>
</dbReference>
<evidence type="ECO:0000256" key="2">
    <source>
        <dbReference type="ARBA" id="ARBA00022801"/>
    </source>
</evidence>
<feature type="chain" id="PRO_5032390536" evidence="8">
    <location>
        <begin position="25"/>
        <end position="376"/>
    </location>
</feature>
<evidence type="ECO:0000256" key="4">
    <source>
        <dbReference type="ARBA" id="ARBA00023277"/>
    </source>
</evidence>
<dbReference type="GO" id="GO:0008422">
    <property type="term" value="F:beta-glucosidase activity"/>
    <property type="evidence" value="ECO:0007669"/>
    <property type="project" value="TreeGrafter"/>
</dbReference>
<organism evidence="10 11">
    <name type="scientific">Victivallis lenta</name>
    <dbReference type="NCBI Taxonomy" id="2606640"/>
    <lineage>
        <taxon>Bacteria</taxon>
        <taxon>Pseudomonadati</taxon>
        <taxon>Lentisphaerota</taxon>
        <taxon>Lentisphaeria</taxon>
        <taxon>Victivallales</taxon>
        <taxon>Victivallaceae</taxon>
        <taxon>Victivallis</taxon>
    </lineage>
</organism>
<dbReference type="SUPFAM" id="SSF51445">
    <property type="entry name" value="(Trans)glycosidases"/>
    <property type="match status" value="1"/>
</dbReference>
<gene>
    <name evidence="10" type="ORF">FYJ85_09000</name>
</gene>
<keyword evidence="4" id="KW-0119">Carbohydrate metabolism</keyword>
<keyword evidence="8" id="KW-0732">Signal</keyword>
<dbReference type="AlphaFoldDB" id="A0A844G0K1"/>
<dbReference type="GO" id="GO:0030245">
    <property type="term" value="P:cellulose catabolic process"/>
    <property type="evidence" value="ECO:0007669"/>
    <property type="project" value="UniProtKB-KW"/>
</dbReference>
<dbReference type="InterPro" id="IPR018087">
    <property type="entry name" value="Glyco_hydro_5_CS"/>
</dbReference>
<sequence>MRMKTMMSGMAAAFLLAAGTVLPAAEAGKPWPEFRLRGIDTAICVPTESGFLDEAFFRRLAEWNVNVVRVAFSVDRKSPWDVKAGDPVPPVPADNPMLPYRKNLEGLEQVVRFAKKYNIYVVPALFNVVGRQGDFMLRFKDGDEGYYANVAPVWEHLARRYRNEKQVLAYDILNEPNGHHARVWRDRFAQETVDRIRAVDPDTWIIYEPPPWSLPDQAFEEIEPLAGDRLVYSFHFYYPHSYTHQGIGGYRKPEFRRPYPGMLRNFSDNKPQLWDKAMLEKSMRNVIEFRKKHGVKIFVGEFGVIRWAEGSDRWLKDAIELFEANGWDWTFHSYYEWNGWNPTCSADDPPAGTGDGGRNTPMLQVLTGYWKQNQSL</sequence>
<dbReference type="PANTHER" id="PTHR31297:SF41">
    <property type="entry name" value="ENDOGLUCANASE, PUTATIVE (AFU_ORTHOLOGUE AFUA_5G01830)-RELATED"/>
    <property type="match status" value="1"/>
</dbReference>
<protein>
    <submittedName>
        <fullName evidence="10">Glycoside hydrolase family 5 protein</fullName>
    </submittedName>
</protein>
<evidence type="ECO:0000256" key="5">
    <source>
        <dbReference type="ARBA" id="ARBA00023295"/>
    </source>
</evidence>
<reference evidence="10 11" key="1">
    <citation type="submission" date="2019-08" db="EMBL/GenBank/DDBJ databases">
        <title>In-depth cultivation of the pig gut microbiome towards novel bacterial diversity and tailored functional studies.</title>
        <authorList>
            <person name="Wylensek D."/>
            <person name="Hitch T.C.A."/>
            <person name="Clavel T."/>
        </authorList>
    </citation>
    <scope>NUCLEOTIDE SEQUENCE [LARGE SCALE GENOMIC DNA]</scope>
    <source>
        <strain evidence="10 11">BBE-744-WT-12</strain>
    </source>
</reference>
<dbReference type="InterPro" id="IPR001547">
    <property type="entry name" value="Glyco_hydro_5"/>
</dbReference>
<evidence type="ECO:0000256" key="7">
    <source>
        <dbReference type="RuleBase" id="RU361153"/>
    </source>
</evidence>
<evidence type="ECO:0000256" key="8">
    <source>
        <dbReference type="SAM" id="SignalP"/>
    </source>
</evidence>
<keyword evidence="6" id="KW-0624">Polysaccharide degradation</keyword>
<dbReference type="InterPro" id="IPR050386">
    <property type="entry name" value="Glycosyl_hydrolase_5"/>
</dbReference>